<evidence type="ECO:0000256" key="1">
    <source>
        <dbReference type="ARBA" id="ARBA00004383"/>
    </source>
</evidence>
<comment type="subcellular location">
    <subcellularLocation>
        <location evidence="1">Cell inner membrane</location>
        <topology evidence="1">Single-pass membrane protein</topology>
        <orientation evidence="1">Periplasmic side</orientation>
    </subcellularLocation>
</comment>
<gene>
    <name evidence="13" type="ORF">H9L16_06440</name>
</gene>
<reference evidence="13 14" key="1">
    <citation type="submission" date="2020-08" db="EMBL/GenBank/DDBJ databases">
        <title>Genome sequence of Thermomonas carbonis KCTC 42013T.</title>
        <authorList>
            <person name="Hyun D.-W."/>
            <person name="Bae J.-W."/>
        </authorList>
    </citation>
    <scope>NUCLEOTIDE SEQUENCE [LARGE SCALE GENOMIC DNA]</scope>
    <source>
        <strain evidence="13 14">KCTC 42013</strain>
    </source>
</reference>
<evidence type="ECO:0000259" key="12">
    <source>
        <dbReference type="PROSITE" id="PS52015"/>
    </source>
</evidence>
<evidence type="ECO:0000256" key="3">
    <source>
        <dbReference type="ARBA" id="ARBA00022448"/>
    </source>
</evidence>
<dbReference type="InterPro" id="IPR051045">
    <property type="entry name" value="TonB-dependent_transducer"/>
</dbReference>
<dbReference type="GO" id="GO:0005886">
    <property type="term" value="C:plasma membrane"/>
    <property type="evidence" value="ECO:0007669"/>
    <property type="project" value="UniProtKB-SubCell"/>
</dbReference>
<feature type="domain" description="TonB C-terminal" evidence="12">
    <location>
        <begin position="248"/>
        <end position="335"/>
    </location>
</feature>
<keyword evidence="11" id="KW-0732">Signal</keyword>
<evidence type="ECO:0000256" key="10">
    <source>
        <dbReference type="SAM" id="MobiDB-lite"/>
    </source>
</evidence>
<sequence>MHHLHRAGAIALATLLLAACGAAPGPDAAISSASPAANASADAQVADDADALRERARQAMQASRMFAPAGDNALEHYLALRAQAADDASVRAALVDLQPQLVIAIEQAIARGEYPESRRLLDLLARADTQAPALPRLRETVASAETAARDRELAVDAETRAEAERAEAELRRVAQENATRLATERGNAPVRPSQPSATGNPAPSQPTATSVVPAADAPARTVATPPARPVEAPRPAPPPVQQVAASMPAPSPAKLLRDVAPRYPEGALRQRQSGQVQVAFTINAQGGVESPRVVSSDLPTAFDRAALAAASRWKFEATGGSQPGSRTVRFDPPGG</sequence>
<keyword evidence="14" id="KW-1185">Reference proteome</keyword>
<dbReference type="GO" id="GO:0015031">
    <property type="term" value="P:protein transport"/>
    <property type="evidence" value="ECO:0007669"/>
    <property type="project" value="UniProtKB-KW"/>
</dbReference>
<dbReference type="InterPro" id="IPR037682">
    <property type="entry name" value="TonB_C"/>
</dbReference>
<feature type="compositionally biased region" description="Polar residues" evidence="10">
    <location>
        <begin position="193"/>
        <end position="210"/>
    </location>
</feature>
<feature type="region of interest" description="Disordered" evidence="10">
    <location>
        <begin position="178"/>
        <end position="246"/>
    </location>
</feature>
<dbReference type="GO" id="GO:0055085">
    <property type="term" value="P:transmembrane transport"/>
    <property type="evidence" value="ECO:0007669"/>
    <property type="project" value="InterPro"/>
</dbReference>
<evidence type="ECO:0000313" key="14">
    <source>
        <dbReference type="Proteomes" id="UP000515804"/>
    </source>
</evidence>
<protein>
    <submittedName>
        <fullName evidence="13">TonB family protein</fullName>
    </submittedName>
</protein>
<dbReference type="EMBL" id="CP060719">
    <property type="protein sequence ID" value="QNN71194.1"/>
    <property type="molecule type" value="Genomic_DNA"/>
</dbReference>
<accession>A0A7G9STL9</accession>
<keyword evidence="7" id="KW-0653">Protein transport</keyword>
<evidence type="ECO:0000256" key="5">
    <source>
        <dbReference type="ARBA" id="ARBA00022519"/>
    </source>
</evidence>
<dbReference type="AlphaFoldDB" id="A0A7G9STL9"/>
<dbReference type="InterPro" id="IPR006260">
    <property type="entry name" value="TonB/TolA_C"/>
</dbReference>
<dbReference type="SUPFAM" id="SSF74653">
    <property type="entry name" value="TolA/TonB C-terminal domain"/>
    <property type="match status" value="1"/>
</dbReference>
<evidence type="ECO:0000256" key="11">
    <source>
        <dbReference type="SAM" id="SignalP"/>
    </source>
</evidence>
<dbReference type="RefSeq" id="WP_187553709.1">
    <property type="nucleotide sequence ID" value="NZ_BMZL01000002.1"/>
</dbReference>
<keyword evidence="5" id="KW-0997">Cell inner membrane</keyword>
<keyword evidence="6" id="KW-0812">Transmembrane</keyword>
<feature type="region of interest" description="Disordered" evidence="10">
    <location>
        <begin position="316"/>
        <end position="335"/>
    </location>
</feature>
<dbReference type="Pfam" id="PF03544">
    <property type="entry name" value="TonB_C"/>
    <property type="match status" value="1"/>
</dbReference>
<evidence type="ECO:0000313" key="13">
    <source>
        <dbReference type="EMBL" id="QNN71194.1"/>
    </source>
</evidence>
<keyword evidence="3" id="KW-0813">Transport</keyword>
<organism evidence="13 14">
    <name type="scientific">Thermomonas carbonis</name>
    <dbReference type="NCBI Taxonomy" id="1463158"/>
    <lineage>
        <taxon>Bacteria</taxon>
        <taxon>Pseudomonadati</taxon>
        <taxon>Pseudomonadota</taxon>
        <taxon>Gammaproteobacteria</taxon>
        <taxon>Lysobacterales</taxon>
        <taxon>Lysobacteraceae</taxon>
        <taxon>Thermomonas</taxon>
    </lineage>
</organism>
<dbReference type="KEGG" id="tcn:H9L16_06440"/>
<evidence type="ECO:0000256" key="6">
    <source>
        <dbReference type="ARBA" id="ARBA00022692"/>
    </source>
</evidence>
<dbReference type="PANTHER" id="PTHR33446">
    <property type="entry name" value="PROTEIN TONB-RELATED"/>
    <property type="match status" value="1"/>
</dbReference>
<proteinExistence type="inferred from homology"/>
<keyword evidence="8" id="KW-1133">Transmembrane helix</keyword>
<feature type="chain" id="PRO_5028886684" evidence="11">
    <location>
        <begin position="19"/>
        <end position="335"/>
    </location>
</feature>
<feature type="signal peptide" evidence="11">
    <location>
        <begin position="1"/>
        <end position="18"/>
    </location>
</feature>
<feature type="compositionally biased region" description="Low complexity" evidence="10">
    <location>
        <begin position="211"/>
        <end position="225"/>
    </location>
</feature>
<feature type="compositionally biased region" description="Pro residues" evidence="10">
    <location>
        <begin position="226"/>
        <end position="240"/>
    </location>
</feature>
<dbReference type="Proteomes" id="UP000515804">
    <property type="component" value="Chromosome"/>
</dbReference>
<dbReference type="NCBIfam" id="TIGR01352">
    <property type="entry name" value="tonB_Cterm"/>
    <property type="match status" value="1"/>
</dbReference>
<dbReference type="PROSITE" id="PS52015">
    <property type="entry name" value="TONB_CTD"/>
    <property type="match status" value="1"/>
</dbReference>
<dbReference type="PROSITE" id="PS51257">
    <property type="entry name" value="PROKAR_LIPOPROTEIN"/>
    <property type="match status" value="1"/>
</dbReference>
<evidence type="ECO:0000256" key="7">
    <source>
        <dbReference type="ARBA" id="ARBA00022927"/>
    </source>
</evidence>
<evidence type="ECO:0000256" key="4">
    <source>
        <dbReference type="ARBA" id="ARBA00022475"/>
    </source>
</evidence>
<evidence type="ECO:0000256" key="8">
    <source>
        <dbReference type="ARBA" id="ARBA00022989"/>
    </source>
</evidence>
<evidence type="ECO:0000256" key="2">
    <source>
        <dbReference type="ARBA" id="ARBA00006555"/>
    </source>
</evidence>
<keyword evidence="9" id="KW-0472">Membrane</keyword>
<name>A0A7G9STL9_9GAMM</name>
<comment type="similarity">
    <text evidence="2">Belongs to the TonB family.</text>
</comment>
<evidence type="ECO:0000256" key="9">
    <source>
        <dbReference type="ARBA" id="ARBA00023136"/>
    </source>
</evidence>
<dbReference type="Gene3D" id="3.30.2420.10">
    <property type="entry name" value="TonB"/>
    <property type="match status" value="1"/>
</dbReference>
<keyword evidence="4" id="KW-1003">Cell membrane</keyword>